<keyword evidence="5" id="KW-0813">Transport</keyword>
<evidence type="ECO:0000256" key="2">
    <source>
        <dbReference type="ARBA" id="ARBA00004367"/>
    </source>
</evidence>
<keyword evidence="11" id="KW-0249">Electron transport</keyword>
<evidence type="ECO:0000256" key="9">
    <source>
        <dbReference type="ARBA" id="ARBA00022824"/>
    </source>
</evidence>
<keyword evidence="15" id="KW-0325">Glycoprotein</keyword>
<evidence type="ECO:0000256" key="13">
    <source>
        <dbReference type="ARBA" id="ARBA00023136"/>
    </source>
</evidence>
<dbReference type="EMBL" id="AYRZ02000012">
    <property type="protein sequence ID" value="PHT64833.1"/>
    <property type="molecule type" value="Genomic_DNA"/>
</dbReference>
<dbReference type="Gramene" id="PHT64833">
    <property type="protein sequence ID" value="PHT64833"/>
    <property type="gene ID" value="T459_29258"/>
</dbReference>
<dbReference type="InterPro" id="IPR001878">
    <property type="entry name" value="Znf_CCHC"/>
</dbReference>
<dbReference type="Pfam" id="PF12436">
    <property type="entry name" value="USP7_ICP0_bdg"/>
    <property type="match status" value="1"/>
</dbReference>
<keyword evidence="12" id="KW-0560">Oxidoreductase</keyword>
<keyword evidence="17" id="KW-0863">Zinc-finger</keyword>
<dbReference type="GO" id="GO:0071949">
    <property type="term" value="F:FAD binding"/>
    <property type="evidence" value="ECO:0007669"/>
    <property type="project" value="InterPro"/>
</dbReference>
<dbReference type="GO" id="GO:0015035">
    <property type="term" value="F:protein-disulfide reductase activity"/>
    <property type="evidence" value="ECO:0000318"/>
    <property type="project" value="GO_Central"/>
</dbReference>
<evidence type="ECO:0000313" key="21">
    <source>
        <dbReference type="Proteomes" id="UP000222542"/>
    </source>
</evidence>
<evidence type="ECO:0000256" key="15">
    <source>
        <dbReference type="ARBA" id="ARBA00023180"/>
    </source>
</evidence>
<keyword evidence="16" id="KW-0676">Redox-active center</keyword>
<evidence type="ECO:0000256" key="6">
    <source>
        <dbReference type="ARBA" id="ARBA00022630"/>
    </source>
</evidence>
<dbReference type="InterPro" id="IPR054722">
    <property type="entry name" value="PolX-like_BBD"/>
</dbReference>
<reference evidence="20 21" key="2">
    <citation type="journal article" date="2017" name="Genome Biol.">
        <title>New reference genome sequences of hot pepper reveal the massive evolution of plant disease-resistance genes by retroduplication.</title>
        <authorList>
            <person name="Kim S."/>
            <person name="Park J."/>
            <person name="Yeom S.I."/>
            <person name="Kim Y.M."/>
            <person name="Seo E."/>
            <person name="Kim K.T."/>
            <person name="Kim M.S."/>
            <person name="Lee J.M."/>
            <person name="Cheong K."/>
            <person name="Shin H.S."/>
            <person name="Kim S.B."/>
            <person name="Han K."/>
            <person name="Lee J."/>
            <person name="Park M."/>
            <person name="Lee H.A."/>
            <person name="Lee H.Y."/>
            <person name="Lee Y."/>
            <person name="Oh S."/>
            <person name="Lee J.H."/>
            <person name="Choi E."/>
            <person name="Choi E."/>
            <person name="Lee S.E."/>
            <person name="Jeon J."/>
            <person name="Kim H."/>
            <person name="Choi G."/>
            <person name="Song H."/>
            <person name="Lee J."/>
            <person name="Lee S.C."/>
            <person name="Kwon J.K."/>
            <person name="Lee H.Y."/>
            <person name="Koo N."/>
            <person name="Hong Y."/>
            <person name="Kim R.W."/>
            <person name="Kang W.H."/>
            <person name="Huh J.H."/>
            <person name="Kang B.C."/>
            <person name="Yang T.J."/>
            <person name="Lee Y.H."/>
            <person name="Bennetzen J.L."/>
            <person name="Choi D."/>
        </authorList>
    </citation>
    <scope>NUCLEOTIDE SEQUENCE [LARGE SCALE GENOMIC DNA]</scope>
    <source>
        <strain evidence="21">cv. CM334</strain>
    </source>
</reference>
<comment type="caution">
    <text evidence="20">The sequence shown here is derived from an EMBL/GenBank/DDBJ whole genome shotgun (WGS) entry which is preliminary data.</text>
</comment>
<evidence type="ECO:0000256" key="14">
    <source>
        <dbReference type="ARBA" id="ARBA00023157"/>
    </source>
</evidence>
<dbReference type="Pfam" id="PF04137">
    <property type="entry name" value="ERO1"/>
    <property type="match status" value="1"/>
</dbReference>
<dbReference type="PANTHER" id="PTHR12613:SF0">
    <property type="entry name" value="ERO1-LIKE PROTEIN"/>
    <property type="match status" value="1"/>
</dbReference>
<evidence type="ECO:0000256" key="1">
    <source>
        <dbReference type="ARBA" id="ARBA00001974"/>
    </source>
</evidence>
<evidence type="ECO:0000256" key="17">
    <source>
        <dbReference type="PROSITE-ProRule" id="PRU00047"/>
    </source>
</evidence>
<keyword evidence="9" id="KW-0256">Endoplasmic reticulum</keyword>
<keyword evidence="6" id="KW-0285">Flavoprotein</keyword>
<evidence type="ECO:0000259" key="19">
    <source>
        <dbReference type="PROSITE" id="PS50158"/>
    </source>
</evidence>
<reference evidence="20 21" key="1">
    <citation type="journal article" date="2014" name="Nat. Genet.">
        <title>Genome sequence of the hot pepper provides insights into the evolution of pungency in Capsicum species.</title>
        <authorList>
            <person name="Kim S."/>
            <person name="Park M."/>
            <person name="Yeom S.I."/>
            <person name="Kim Y.M."/>
            <person name="Lee J.M."/>
            <person name="Lee H.A."/>
            <person name="Seo E."/>
            <person name="Choi J."/>
            <person name="Cheong K."/>
            <person name="Kim K.T."/>
            <person name="Jung K."/>
            <person name="Lee G.W."/>
            <person name="Oh S.K."/>
            <person name="Bae C."/>
            <person name="Kim S.B."/>
            <person name="Lee H.Y."/>
            <person name="Kim S.Y."/>
            <person name="Kim M.S."/>
            <person name="Kang B.C."/>
            <person name="Jo Y.D."/>
            <person name="Yang H.B."/>
            <person name="Jeong H.J."/>
            <person name="Kang W.H."/>
            <person name="Kwon J.K."/>
            <person name="Shin C."/>
            <person name="Lim J.Y."/>
            <person name="Park J.H."/>
            <person name="Huh J.H."/>
            <person name="Kim J.S."/>
            <person name="Kim B.D."/>
            <person name="Cohen O."/>
            <person name="Paran I."/>
            <person name="Suh M.C."/>
            <person name="Lee S.B."/>
            <person name="Kim Y.K."/>
            <person name="Shin Y."/>
            <person name="Noh S.J."/>
            <person name="Park J."/>
            <person name="Seo Y.S."/>
            <person name="Kwon S.Y."/>
            <person name="Kim H.A."/>
            <person name="Park J.M."/>
            <person name="Kim H.J."/>
            <person name="Choi S.B."/>
            <person name="Bosland P.W."/>
            <person name="Reeves G."/>
            <person name="Jo S.H."/>
            <person name="Lee B.W."/>
            <person name="Cho H.T."/>
            <person name="Choi H.S."/>
            <person name="Lee M.S."/>
            <person name="Yu Y."/>
            <person name="Do Choi Y."/>
            <person name="Park B.S."/>
            <person name="van Deynze A."/>
            <person name="Ashrafi H."/>
            <person name="Hill T."/>
            <person name="Kim W.T."/>
            <person name="Pai H.S."/>
            <person name="Ahn H.K."/>
            <person name="Yeam I."/>
            <person name="Giovannoni J.J."/>
            <person name="Rose J.K."/>
            <person name="Sorensen I."/>
            <person name="Lee S.J."/>
            <person name="Kim R.W."/>
            <person name="Choi I.Y."/>
            <person name="Choi B.S."/>
            <person name="Lim J.S."/>
            <person name="Lee Y.H."/>
            <person name="Choi D."/>
        </authorList>
    </citation>
    <scope>NUCLEOTIDE SEQUENCE [LARGE SCALE GENOMIC DNA]</scope>
    <source>
        <strain evidence="21">cv. CM334</strain>
    </source>
</reference>
<evidence type="ECO:0000256" key="10">
    <source>
        <dbReference type="ARBA" id="ARBA00022827"/>
    </source>
</evidence>
<keyword evidence="14" id="KW-1015">Disulfide bond</keyword>
<evidence type="ECO:0000256" key="8">
    <source>
        <dbReference type="ARBA" id="ARBA00022786"/>
    </source>
</evidence>
<feature type="region of interest" description="Disordered" evidence="18">
    <location>
        <begin position="432"/>
        <end position="453"/>
    </location>
</feature>
<comment type="subunit">
    <text evidence="4">May function both as a monomer and a homodimer.</text>
</comment>
<dbReference type="GO" id="GO:0016972">
    <property type="term" value="F:thiol oxidase activity"/>
    <property type="evidence" value="ECO:0007669"/>
    <property type="project" value="InterPro"/>
</dbReference>
<comment type="cofactor">
    <cofactor evidence="1">
        <name>FAD</name>
        <dbReference type="ChEBI" id="CHEBI:57692"/>
    </cofactor>
</comment>
<keyword evidence="21" id="KW-1185">Reference proteome</keyword>
<dbReference type="Pfam" id="PF22936">
    <property type="entry name" value="Pol_BBD"/>
    <property type="match status" value="1"/>
</dbReference>
<evidence type="ECO:0000256" key="12">
    <source>
        <dbReference type="ARBA" id="ARBA00023002"/>
    </source>
</evidence>
<evidence type="ECO:0000313" key="20">
    <source>
        <dbReference type="EMBL" id="PHT64833.1"/>
    </source>
</evidence>
<keyword evidence="17" id="KW-0862">Zinc</keyword>
<evidence type="ECO:0000256" key="7">
    <source>
        <dbReference type="ARBA" id="ARBA00022729"/>
    </source>
</evidence>
<dbReference type="PROSITE" id="PS50158">
    <property type="entry name" value="ZF_CCHC"/>
    <property type="match status" value="1"/>
</dbReference>
<keyword evidence="17" id="KW-0479">Metal-binding</keyword>
<dbReference type="STRING" id="4072.A0A2G2Y4Y8"/>
<dbReference type="GO" id="GO:0003676">
    <property type="term" value="F:nucleic acid binding"/>
    <property type="evidence" value="ECO:0007669"/>
    <property type="project" value="InterPro"/>
</dbReference>
<comment type="subcellular location">
    <subcellularLocation>
        <location evidence="2">Endoplasmic reticulum membrane</location>
        <topology evidence="2">Peripheral membrane protein</topology>
        <orientation evidence="2">Lumenal side</orientation>
    </subcellularLocation>
</comment>
<evidence type="ECO:0000256" key="11">
    <source>
        <dbReference type="ARBA" id="ARBA00022982"/>
    </source>
</evidence>
<evidence type="ECO:0000256" key="18">
    <source>
        <dbReference type="SAM" id="MobiDB-lite"/>
    </source>
</evidence>
<keyword evidence="13" id="KW-0472">Membrane</keyword>
<evidence type="ECO:0000256" key="3">
    <source>
        <dbReference type="ARBA" id="ARBA00008277"/>
    </source>
</evidence>
<organism evidence="20 21">
    <name type="scientific">Capsicum annuum</name>
    <name type="common">Capsicum pepper</name>
    <dbReference type="NCBI Taxonomy" id="4072"/>
    <lineage>
        <taxon>Eukaryota</taxon>
        <taxon>Viridiplantae</taxon>
        <taxon>Streptophyta</taxon>
        <taxon>Embryophyta</taxon>
        <taxon>Tracheophyta</taxon>
        <taxon>Spermatophyta</taxon>
        <taxon>Magnoliopsida</taxon>
        <taxon>eudicotyledons</taxon>
        <taxon>Gunneridae</taxon>
        <taxon>Pentapetalae</taxon>
        <taxon>asterids</taxon>
        <taxon>lamiids</taxon>
        <taxon>Solanales</taxon>
        <taxon>Solanaceae</taxon>
        <taxon>Solanoideae</taxon>
        <taxon>Capsiceae</taxon>
        <taxon>Capsicum</taxon>
    </lineage>
</organism>
<dbReference type="InterPro" id="IPR024729">
    <property type="entry name" value="USP7_ICP0-binding_dom"/>
</dbReference>
<dbReference type="GO" id="GO:0034975">
    <property type="term" value="P:protein folding in endoplasmic reticulum"/>
    <property type="evidence" value="ECO:0000318"/>
    <property type="project" value="GO_Central"/>
</dbReference>
<dbReference type="GO" id="GO:0008270">
    <property type="term" value="F:zinc ion binding"/>
    <property type="evidence" value="ECO:0007669"/>
    <property type="project" value="UniProtKB-KW"/>
</dbReference>
<evidence type="ECO:0000256" key="16">
    <source>
        <dbReference type="ARBA" id="ARBA00023284"/>
    </source>
</evidence>
<dbReference type="InterPro" id="IPR037192">
    <property type="entry name" value="ERO1-like_sf"/>
</dbReference>
<dbReference type="InterPro" id="IPR007266">
    <property type="entry name" value="Ero1"/>
</dbReference>
<dbReference type="GO" id="GO:0005789">
    <property type="term" value="C:endoplasmic reticulum membrane"/>
    <property type="evidence" value="ECO:0000318"/>
    <property type="project" value="GO_Central"/>
</dbReference>
<accession>A0A2G2Y4Y8</accession>
<dbReference type="SUPFAM" id="SSF57756">
    <property type="entry name" value="Retrovirus zinc finger-like domains"/>
    <property type="match status" value="1"/>
</dbReference>
<dbReference type="SUPFAM" id="SSF110019">
    <property type="entry name" value="ERO1-like"/>
    <property type="match status" value="1"/>
</dbReference>
<comment type="similarity">
    <text evidence="3">Belongs to the EROs family.</text>
</comment>
<sequence length="689" mass="78650">MTYVNLLLDLEHYTGYTGPSARRIWDVVYLEDYPKYASGEIFQEKKVLYKLISGLGSSISMHIAADYLLDKTTNLWGTNPDLMYDCVLQYPDCVRNLYFTFLFILHAVTKAKDYLEQAEYDTGNPEEDLKVESLIQQLLYNQKLQAACPVPFDEAKLWKGQSGPELKKQIQKQFRNVRNEVIALVNLLNRLSESIILVQEMSPTFEKTTKGLSLHPTAKLVNSWRRLWETVVGDSYFKSIMEHLDAKLPDNITTYEAAACGKLCQFVSEGIYTYEWHMETLISFGHLHHRVGELRDVSNKGNNAEIKVFLEVELCLDLGPLSPPGKVKEVILLFFKLYDPLEEKIRYIGGMFVNRSSKPLEILTKLNELAGFLPDEEIDFFEEINFEPIVICEHIDSNTSFSKIPAPPLDRAVAKDECAFCHEKGHRKKDCPKLKKKEKRPQDPQDANVAECKSDAESDVSLIVMPSISSYPDEWILDSACTYHMCPIREWFFEFQELNGGVVYMVQKAEKNNEIETEDEYLSLDSARNSFFQALKECQDGRFGSGSLLKKPDRRRPASLDLNNDVVNTCHSSSPRFGVMKKTPITTSRVGTFPSPRTPNYRHSNIGIQKGWSSERAQLNTALLPYNNGRALPSKWEYAKRWVFSQVSRAGSVRNSLQKQQRRPKTKIGPLGPPGLAYYSLYSPAPPVF</sequence>
<evidence type="ECO:0000256" key="4">
    <source>
        <dbReference type="ARBA" id="ARBA00011802"/>
    </source>
</evidence>
<dbReference type="AlphaFoldDB" id="A0A2G2Y4Y8"/>
<dbReference type="Proteomes" id="UP000222542">
    <property type="component" value="Unassembled WGS sequence"/>
</dbReference>
<keyword evidence="8" id="KW-0833">Ubl conjugation pathway</keyword>
<protein>
    <submittedName>
        <fullName evidence="20">Endoplasmic reticulum oxidoreductin-1</fullName>
    </submittedName>
</protein>
<keyword evidence="7" id="KW-0732">Signal</keyword>
<feature type="domain" description="CCHC-type" evidence="19">
    <location>
        <begin position="418"/>
        <end position="433"/>
    </location>
</feature>
<name>A0A2G2Y4Y8_CAPAN</name>
<dbReference type="InterPro" id="IPR036875">
    <property type="entry name" value="Znf_CCHC_sf"/>
</dbReference>
<evidence type="ECO:0000256" key="5">
    <source>
        <dbReference type="ARBA" id="ARBA00022448"/>
    </source>
</evidence>
<dbReference type="Gene3D" id="3.10.20.90">
    <property type="entry name" value="Phosphatidylinositol 3-kinase Catalytic Subunit, Chain A, domain 1"/>
    <property type="match status" value="1"/>
</dbReference>
<dbReference type="PANTHER" id="PTHR12613">
    <property type="entry name" value="ERO1-RELATED"/>
    <property type="match status" value="1"/>
</dbReference>
<gene>
    <name evidence="20" type="ORF">T459_29258</name>
</gene>
<keyword evidence="10" id="KW-0274">FAD</keyword>
<proteinExistence type="inferred from homology"/>